<protein>
    <submittedName>
        <fullName evidence="1">Uncharacterized protein</fullName>
    </submittedName>
</protein>
<evidence type="ECO:0000313" key="2">
    <source>
        <dbReference type="Proteomes" id="UP001054821"/>
    </source>
</evidence>
<keyword evidence="2" id="KW-1185">Reference proteome</keyword>
<sequence length="100" mass="10699">MQGVTEALKDQITSVVDGVDGNVLDEGLGALVELEGSEDVESKSLALEGCRREHRGRKTACEYEVSVGAFPELMKPRFGSVPWAEPAVDLAQSPQLGLDI</sequence>
<dbReference type="EMBL" id="JAJFAZ020000008">
    <property type="protein sequence ID" value="KAI5314506.1"/>
    <property type="molecule type" value="Genomic_DNA"/>
</dbReference>
<dbReference type="AlphaFoldDB" id="A0AAD4UYZ0"/>
<accession>A0AAD4UYZ0</accession>
<organism evidence="1 2">
    <name type="scientific">Prunus dulcis</name>
    <name type="common">Almond</name>
    <name type="synonym">Amygdalus dulcis</name>
    <dbReference type="NCBI Taxonomy" id="3755"/>
    <lineage>
        <taxon>Eukaryota</taxon>
        <taxon>Viridiplantae</taxon>
        <taxon>Streptophyta</taxon>
        <taxon>Embryophyta</taxon>
        <taxon>Tracheophyta</taxon>
        <taxon>Spermatophyta</taxon>
        <taxon>Magnoliopsida</taxon>
        <taxon>eudicotyledons</taxon>
        <taxon>Gunneridae</taxon>
        <taxon>Pentapetalae</taxon>
        <taxon>rosids</taxon>
        <taxon>fabids</taxon>
        <taxon>Rosales</taxon>
        <taxon>Rosaceae</taxon>
        <taxon>Amygdaloideae</taxon>
        <taxon>Amygdaleae</taxon>
        <taxon>Prunus</taxon>
    </lineage>
</organism>
<reference evidence="1 2" key="1">
    <citation type="journal article" date="2022" name="G3 (Bethesda)">
        <title>Whole-genome sequence and methylome profiling of the almond [Prunus dulcis (Mill.) D.A. Webb] cultivar 'Nonpareil'.</title>
        <authorList>
            <person name="D'Amico-Willman K.M."/>
            <person name="Ouma W.Z."/>
            <person name="Meulia T."/>
            <person name="Sideli G.M."/>
            <person name="Gradziel T.M."/>
            <person name="Fresnedo-Ramirez J."/>
        </authorList>
    </citation>
    <scope>NUCLEOTIDE SEQUENCE [LARGE SCALE GENOMIC DNA]</scope>
    <source>
        <strain evidence="1">Clone GOH B32 T37-40</strain>
    </source>
</reference>
<name>A0AAD4UYZ0_PRUDU</name>
<comment type="caution">
    <text evidence="1">The sequence shown here is derived from an EMBL/GenBank/DDBJ whole genome shotgun (WGS) entry which is preliminary data.</text>
</comment>
<dbReference type="Proteomes" id="UP001054821">
    <property type="component" value="Chromosome 8"/>
</dbReference>
<evidence type="ECO:0000313" key="1">
    <source>
        <dbReference type="EMBL" id="KAI5314506.1"/>
    </source>
</evidence>
<proteinExistence type="predicted"/>
<gene>
    <name evidence="1" type="ORF">L3X38_043682</name>
</gene>